<comment type="caution">
    <text evidence="3">The sequence shown here is derived from an EMBL/GenBank/DDBJ whole genome shotgun (WGS) entry which is preliminary data.</text>
</comment>
<gene>
    <name evidence="3" type="ORF">SPBR_04486</name>
</gene>
<proteinExistence type="predicted"/>
<accession>A0A0C2JA18</accession>
<keyword evidence="4" id="KW-1185">Reference proteome</keyword>
<evidence type="ECO:0000313" key="4">
    <source>
        <dbReference type="Proteomes" id="UP000031575"/>
    </source>
</evidence>
<dbReference type="AlphaFoldDB" id="A0A0C2JA18"/>
<dbReference type="RefSeq" id="XP_040621777.1">
    <property type="nucleotide sequence ID" value="XM_040762769.1"/>
</dbReference>
<dbReference type="GeneID" id="63677690"/>
<reference evidence="3 4" key="1">
    <citation type="journal article" date="2014" name="BMC Genomics">
        <title>Comparative genomics of the major fungal agents of human and animal Sporotrichosis: Sporothrix schenckii and Sporothrix brasiliensis.</title>
        <authorList>
            <person name="Teixeira M.M."/>
            <person name="de Almeida L.G."/>
            <person name="Kubitschek-Barreira P."/>
            <person name="Alves F.L."/>
            <person name="Kioshima E.S."/>
            <person name="Abadio A.K."/>
            <person name="Fernandes L."/>
            <person name="Derengowski L.S."/>
            <person name="Ferreira K.S."/>
            <person name="Souza R.C."/>
            <person name="Ruiz J.C."/>
            <person name="de Andrade N.C."/>
            <person name="Paes H.C."/>
            <person name="Nicola A.M."/>
            <person name="Albuquerque P."/>
            <person name="Gerber A.L."/>
            <person name="Martins V.P."/>
            <person name="Peconick L.D."/>
            <person name="Neto A.V."/>
            <person name="Chaucanez C.B."/>
            <person name="Silva P.A."/>
            <person name="Cunha O.L."/>
            <person name="de Oliveira F.F."/>
            <person name="dos Santos T.C."/>
            <person name="Barros A.L."/>
            <person name="Soares M.A."/>
            <person name="de Oliveira L.M."/>
            <person name="Marini M.M."/>
            <person name="Villalobos-Duno H."/>
            <person name="Cunha M.M."/>
            <person name="de Hoog S."/>
            <person name="da Silveira J.F."/>
            <person name="Henrissat B."/>
            <person name="Nino-Vega G.A."/>
            <person name="Cisalpino P.S."/>
            <person name="Mora-Montes H.M."/>
            <person name="Almeida S.R."/>
            <person name="Stajich J.E."/>
            <person name="Lopes-Bezerra L.M."/>
            <person name="Vasconcelos A.T."/>
            <person name="Felipe M.S."/>
        </authorList>
    </citation>
    <scope>NUCLEOTIDE SEQUENCE [LARGE SCALE GENOMIC DNA]</scope>
    <source>
        <strain evidence="3 4">5110</strain>
    </source>
</reference>
<sequence length="104" mass="11047">MHANLPKKLCSALLLSTIPAATAVASANTSLDGKRAKGDKNDPIASFEPNDAVFKDLIEMHEKASPLQLNETKPKTGSNMTLETGFNATCDEGGLPVEVEVHLE</sequence>
<name>A0A0C2JA18_9PEZI</name>
<dbReference type="EMBL" id="AWTV01000005">
    <property type="protein sequence ID" value="KIH93767.1"/>
    <property type="molecule type" value="Genomic_DNA"/>
</dbReference>
<organism evidence="3 4">
    <name type="scientific">Sporothrix brasiliensis 5110</name>
    <dbReference type="NCBI Taxonomy" id="1398154"/>
    <lineage>
        <taxon>Eukaryota</taxon>
        <taxon>Fungi</taxon>
        <taxon>Dikarya</taxon>
        <taxon>Ascomycota</taxon>
        <taxon>Pezizomycotina</taxon>
        <taxon>Sordariomycetes</taxon>
        <taxon>Sordariomycetidae</taxon>
        <taxon>Ophiostomatales</taxon>
        <taxon>Ophiostomataceae</taxon>
        <taxon>Sporothrix</taxon>
    </lineage>
</organism>
<keyword evidence="2" id="KW-0732">Signal</keyword>
<dbReference type="VEuPathDB" id="FungiDB:SPBR_04486"/>
<evidence type="ECO:0000256" key="2">
    <source>
        <dbReference type="SAM" id="SignalP"/>
    </source>
</evidence>
<dbReference type="OrthoDB" id="10296963at2759"/>
<evidence type="ECO:0000256" key="1">
    <source>
        <dbReference type="SAM" id="MobiDB-lite"/>
    </source>
</evidence>
<feature type="region of interest" description="Disordered" evidence="1">
    <location>
        <begin position="65"/>
        <end position="87"/>
    </location>
</feature>
<feature type="compositionally biased region" description="Polar residues" evidence="1">
    <location>
        <begin position="67"/>
        <end position="87"/>
    </location>
</feature>
<dbReference type="Proteomes" id="UP000031575">
    <property type="component" value="Unassembled WGS sequence"/>
</dbReference>
<dbReference type="HOGENOM" id="CLU_2251796_0_0_1"/>
<feature type="chain" id="PRO_5002167576" evidence="2">
    <location>
        <begin position="24"/>
        <end position="104"/>
    </location>
</feature>
<evidence type="ECO:0000313" key="3">
    <source>
        <dbReference type="EMBL" id="KIH93767.1"/>
    </source>
</evidence>
<protein>
    <submittedName>
        <fullName evidence="3">Uncharacterized protein</fullName>
    </submittedName>
</protein>
<feature type="signal peptide" evidence="2">
    <location>
        <begin position="1"/>
        <end position="23"/>
    </location>
</feature>